<evidence type="ECO:0000313" key="2">
    <source>
        <dbReference type="Proteomes" id="UP000824120"/>
    </source>
</evidence>
<organism evidence="1 2">
    <name type="scientific">Solanum commersonii</name>
    <name type="common">Commerson's wild potato</name>
    <name type="synonym">Commerson's nightshade</name>
    <dbReference type="NCBI Taxonomy" id="4109"/>
    <lineage>
        <taxon>Eukaryota</taxon>
        <taxon>Viridiplantae</taxon>
        <taxon>Streptophyta</taxon>
        <taxon>Embryophyta</taxon>
        <taxon>Tracheophyta</taxon>
        <taxon>Spermatophyta</taxon>
        <taxon>Magnoliopsida</taxon>
        <taxon>eudicotyledons</taxon>
        <taxon>Gunneridae</taxon>
        <taxon>Pentapetalae</taxon>
        <taxon>asterids</taxon>
        <taxon>lamiids</taxon>
        <taxon>Solanales</taxon>
        <taxon>Solanaceae</taxon>
        <taxon>Solanoideae</taxon>
        <taxon>Solaneae</taxon>
        <taxon>Solanum</taxon>
    </lineage>
</organism>
<reference evidence="1 2" key="1">
    <citation type="submission" date="2020-09" db="EMBL/GenBank/DDBJ databases">
        <title>De no assembly of potato wild relative species, Solanum commersonii.</title>
        <authorList>
            <person name="Cho K."/>
        </authorList>
    </citation>
    <scope>NUCLEOTIDE SEQUENCE [LARGE SCALE GENOMIC DNA]</scope>
    <source>
        <strain evidence="1">LZ3.2</strain>
        <tissue evidence="1">Leaf</tissue>
    </source>
</reference>
<keyword evidence="2" id="KW-1185">Reference proteome</keyword>
<dbReference type="AlphaFoldDB" id="A0A9J5WVP4"/>
<proteinExistence type="predicted"/>
<sequence>SSATEMRIASGKTLLEDKGSTYVFCSLEVREEFLWLYVQNMFTPTYTQCSLTKWGVGRVRSREAEFDGPWTREK</sequence>
<protein>
    <submittedName>
        <fullName evidence="1">Uncharacterized protein</fullName>
    </submittedName>
</protein>
<comment type="caution">
    <text evidence="1">The sequence shown here is derived from an EMBL/GenBank/DDBJ whole genome shotgun (WGS) entry which is preliminary data.</text>
</comment>
<gene>
    <name evidence="1" type="ORF">H5410_050518</name>
</gene>
<name>A0A9J5WVP4_SOLCO</name>
<feature type="non-terminal residue" evidence="1">
    <location>
        <position position="74"/>
    </location>
</feature>
<evidence type="ECO:0000313" key="1">
    <source>
        <dbReference type="EMBL" id="KAG5579891.1"/>
    </source>
</evidence>
<dbReference type="Proteomes" id="UP000824120">
    <property type="component" value="Chromosome 10"/>
</dbReference>
<accession>A0A9J5WVP4</accession>
<dbReference type="EMBL" id="JACXVP010000010">
    <property type="protein sequence ID" value="KAG5579891.1"/>
    <property type="molecule type" value="Genomic_DNA"/>
</dbReference>